<organism evidence="1 2">
    <name type="scientific">Perca fluviatilis</name>
    <name type="common">European perch</name>
    <dbReference type="NCBI Taxonomy" id="8168"/>
    <lineage>
        <taxon>Eukaryota</taxon>
        <taxon>Metazoa</taxon>
        <taxon>Chordata</taxon>
        <taxon>Craniata</taxon>
        <taxon>Vertebrata</taxon>
        <taxon>Euteleostomi</taxon>
        <taxon>Actinopterygii</taxon>
        <taxon>Neopterygii</taxon>
        <taxon>Teleostei</taxon>
        <taxon>Neoteleostei</taxon>
        <taxon>Acanthomorphata</taxon>
        <taxon>Eupercaria</taxon>
        <taxon>Perciformes</taxon>
        <taxon>Percoidei</taxon>
        <taxon>Percidae</taxon>
        <taxon>Percinae</taxon>
        <taxon>Perca</taxon>
    </lineage>
</organism>
<dbReference type="Proteomes" id="UP000465112">
    <property type="component" value="Chromosome 23"/>
</dbReference>
<dbReference type="InterPro" id="IPR013783">
    <property type="entry name" value="Ig-like_fold"/>
</dbReference>
<evidence type="ECO:0000313" key="2">
    <source>
        <dbReference type="Proteomes" id="UP000465112"/>
    </source>
</evidence>
<name>A0A6A5DN10_PERFL</name>
<keyword evidence="2" id="KW-1185">Reference proteome</keyword>
<accession>A0A6A5DN10</accession>
<protein>
    <recommendedName>
        <fullName evidence="3">Fibronectin type-III domain-containing protein</fullName>
    </recommendedName>
</protein>
<proteinExistence type="predicted"/>
<evidence type="ECO:0000313" key="1">
    <source>
        <dbReference type="EMBL" id="KAF1372597.1"/>
    </source>
</evidence>
<reference evidence="1 2" key="1">
    <citation type="submission" date="2019-06" db="EMBL/GenBank/DDBJ databases">
        <title>A chromosome-scale genome assembly of the European perch, Perca fluviatilis.</title>
        <authorList>
            <person name="Roques C."/>
            <person name="Zahm M."/>
            <person name="Cabau C."/>
            <person name="Klopp C."/>
            <person name="Bouchez O."/>
            <person name="Donnadieu C."/>
            <person name="Kuhl H."/>
            <person name="Gislard M."/>
            <person name="Guendouz S."/>
            <person name="Journot L."/>
            <person name="Haffray P."/>
            <person name="Bestin A."/>
            <person name="Morvezen R."/>
            <person name="Feron R."/>
            <person name="Wen M."/>
            <person name="Jouanno E."/>
            <person name="Herpin A."/>
            <person name="Schartl M."/>
            <person name="Postlethwait J."/>
            <person name="Schaerlinger B."/>
            <person name="Chardard D."/>
            <person name="Lecocq T."/>
            <person name="Poncet C."/>
            <person name="Jaffrelo L."/>
            <person name="Lampietro C."/>
            <person name="Guiguen Y."/>
        </authorList>
    </citation>
    <scope>NUCLEOTIDE SEQUENCE [LARGE SCALE GENOMIC DNA]</scope>
    <source>
        <tissue evidence="1">Blood</tissue>
    </source>
</reference>
<dbReference type="EMBL" id="VHII01000023">
    <property type="protein sequence ID" value="KAF1372597.1"/>
    <property type="molecule type" value="Genomic_DNA"/>
</dbReference>
<dbReference type="SUPFAM" id="SSF49265">
    <property type="entry name" value="Fibronectin type III"/>
    <property type="match status" value="1"/>
</dbReference>
<comment type="caution">
    <text evidence="1">The sequence shown here is derived from an EMBL/GenBank/DDBJ whole genome shotgun (WGS) entry which is preliminary data.</text>
</comment>
<evidence type="ECO:0008006" key="3">
    <source>
        <dbReference type="Google" id="ProtNLM"/>
    </source>
</evidence>
<sequence>MSITADTLLPCSSRLVTPCLFRTCHTGKVRSNVRDQITEEVLLWHKEDTFVFILSDLEPCTRVRFGLQTVCQAGIESRYSTMVLNDGNSVHSSIEALQQTSYGHDSYTLSWESRDTSSISMFRIYHEGELQGTTLVTNFTVGGLLPCQQHQAKVEALCGDGVLMNAKTVVAHTGNVETDEKTTQTGPTHMGLLVSTSSLTGKRTLMLQ</sequence>
<dbReference type="Gene3D" id="2.60.40.10">
    <property type="entry name" value="Immunoglobulins"/>
    <property type="match status" value="1"/>
</dbReference>
<dbReference type="InterPro" id="IPR036116">
    <property type="entry name" value="FN3_sf"/>
</dbReference>
<dbReference type="AlphaFoldDB" id="A0A6A5DN10"/>
<gene>
    <name evidence="1" type="ORF">PFLUV_G00267460</name>
</gene>